<feature type="transmembrane region" description="Helical" evidence="6">
    <location>
        <begin position="231"/>
        <end position="249"/>
    </location>
</feature>
<feature type="transmembrane region" description="Helical" evidence="6">
    <location>
        <begin position="12"/>
        <end position="35"/>
    </location>
</feature>
<protein>
    <submittedName>
        <fullName evidence="7">Ion transporter superfamily protein YfcC</fullName>
    </submittedName>
</protein>
<evidence type="ECO:0000313" key="8">
    <source>
        <dbReference type="Proteomes" id="UP000809829"/>
    </source>
</evidence>
<feature type="transmembrane region" description="Helical" evidence="6">
    <location>
        <begin position="486"/>
        <end position="503"/>
    </location>
</feature>
<keyword evidence="5 6" id="KW-0472">Membrane</keyword>
<keyword evidence="2" id="KW-1003">Cell membrane</keyword>
<dbReference type="PANTHER" id="PTHR43652:SF2">
    <property type="entry name" value="BASIC AMINO ACID ANTIPORTER YFCC-RELATED"/>
    <property type="match status" value="1"/>
</dbReference>
<feature type="transmembrane region" description="Helical" evidence="6">
    <location>
        <begin position="169"/>
        <end position="188"/>
    </location>
</feature>
<comment type="subcellular location">
    <subcellularLocation>
        <location evidence="1">Cell membrane</location>
        <topology evidence="1">Multi-pass membrane protein</topology>
    </subcellularLocation>
</comment>
<dbReference type="PANTHER" id="PTHR43652">
    <property type="entry name" value="BASIC AMINO ACID ANTIPORTER YFCC-RELATED"/>
    <property type="match status" value="1"/>
</dbReference>
<feature type="transmembrane region" description="Helical" evidence="6">
    <location>
        <begin position="352"/>
        <end position="371"/>
    </location>
</feature>
<evidence type="ECO:0000256" key="2">
    <source>
        <dbReference type="ARBA" id="ARBA00022475"/>
    </source>
</evidence>
<dbReference type="RefSeq" id="WP_205188107.1">
    <property type="nucleotide sequence ID" value="NZ_JAFBFC010000005.1"/>
</dbReference>
<dbReference type="Pfam" id="PF03606">
    <property type="entry name" value="DcuC"/>
    <property type="match status" value="1"/>
</dbReference>
<evidence type="ECO:0000256" key="1">
    <source>
        <dbReference type="ARBA" id="ARBA00004651"/>
    </source>
</evidence>
<name>A0ABS2QX80_9BACI</name>
<evidence type="ECO:0000256" key="5">
    <source>
        <dbReference type="ARBA" id="ARBA00023136"/>
    </source>
</evidence>
<dbReference type="Proteomes" id="UP000809829">
    <property type="component" value="Unassembled WGS sequence"/>
</dbReference>
<accession>A0ABS2QX80</accession>
<keyword evidence="8" id="KW-1185">Reference proteome</keyword>
<organism evidence="7 8">
    <name type="scientific">Priestia iocasae</name>
    <dbReference type="NCBI Taxonomy" id="2291674"/>
    <lineage>
        <taxon>Bacteria</taxon>
        <taxon>Bacillati</taxon>
        <taxon>Bacillota</taxon>
        <taxon>Bacilli</taxon>
        <taxon>Bacillales</taxon>
        <taxon>Bacillaceae</taxon>
        <taxon>Priestia</taxon>
    </lineage>
</organism>
<gene>
    <name evidence="7" type="ORF">JOC83_002946</name>
</gene>
<dbReference type="InterPro" id="IPR051679">
    <property type="entry name" value="DASS-Related_Transporters"/>
</dbReference>
<keyword evidence="4 6" id="KW-1133">Transmembrane helix</keyword>
<sequence>MKNEKQKQPKAISMPHTFVIIFFVVLFAALLTYLVPKGMFQTEEITYSDQGNEVTKTVLIPDSFEYETDESGEAVKEGVRLFEPFGEVGILNYVFEGLVSGDKWGSAVGVVAFILIIGGAFGIVMQTKAIDHGLLSMINKTKGKEILLIPLMFFLFSLGGAVFGMGEEAIAFAMILVPIVIRLGYDAITGVMITYVATQIGFAASWMNPFGVAIAQGVAGVPVLSGAPFRIVMWIIFTAVGVAYTMWYASKIRKDPTKSLAYSTSEYFKKKQDSEELKADFKLGHGLVVLTLTLGIIWIVWGVVKHAYYIPEIATQFFIIGFVAGIIGVIFKLNNMTVNSIAESFTQGAKDLLPAALVVGMAKGIVLILGGDSPDAPSVLNTVLYHAGGLTDNMPAALSAWFMLAFQSIFNFFVVSGSGQAALTMPLMAPLADVAGVTRQVAVLAFQLGDGLTNIIVPTSAALMGTLGAARIDWGTWFKFIFKFQIVLFILSSIFVIIGALIAF</sequence>
<feature type="transmembrane region" description="Helical" evidence="6">
    <location>
        <begin position="396"/>
        <end position="415"/>
    </location>
</feature>
<dbReference type="InterPro" id="IPR018385">
    <property type="entry name" value="C4_dicarb_anaerob_car-like"/>
</dbReference>
<dbReference type="EMBL" id="JAFBFC010000005">
    <property type="protein sequence ID" value="MBM7704096.1"/>
    <property type="molecule type" value="Genomic_DNA"/>
</dbReference>
<reference evidence="7 8" key="1">
    <citation type="submission" date="2021-01" db="EMBL/GenBank/DDBJ databases">
        <title>Genomic Encyclopedia of Type Strains, Phase IV (KMG-IV): sequencing the most valuable type-strain genomes for metagenomic binning, comparative biology and taxonomic classification.</title>
        <authorList>
            <person name="Goeker M."/>
        </authorList>
    </citation>
    <scope>NUCLEOTIDE SEQUENCE [LARGE SCALE GENOMIC DNA]</scope>
    <source>
        <strain evidence="7 8">DSM 104297</strain>
    </source>
</reference>
<evidence type="ECO:0000256" key="4">
    <source>
        <dbReference type="ARBA" id="ARBA00022989"/>
    </source>
</evidence>
<comment type="caution">
    <text evidence="7">The sequence shown here is derived from an EMBL/GenBank/DDBJ whole genome shotgun (WGS) entry which is preliminary data.</text>
</comment>
<feature type="transmembrane region" description="Helical" evidence="6">
    <location>
        <begin position="146"/>
        <end position="163"/>
    </location>
</feature>
<evidence type="ECO:0000313" key="7">
    <source>
        <dbReference type="EMBL" id="MBM7704096.1"/>
    </source>
</evidence>
<evidence type="ECO:0000256" key="3">
    <source>
        <dbReference type="ARBA" id="ARBA00022692"/>
    </source>
</evidence>
<dbReference type="NCBIfam" id="NF008611">
    <property type="entry name" value="PRK11588.1"/>
    <property type="match status" value="1"/>
</dbReference>
<feature type="transmembrane region" description="Helical" evidence="6">
    <location>
        <begin position="279"/>
        <end position="301"/>
    </location>
</feature>
<proteinExistence type="predicted"/>
<feature type="transmembrane region" description="Helical" evidence="6">
    <location>
        <begin position="104"/>
        <end position="125"/>
    </location>
</feature>
<feature type="transmembrane region" description="Helical" evidence="6">
    <location>
        <begin position="313"/>
        <end position="331"/>
    </location>
</feature>
<keyword evidence="3 6" id="KW-0812">Transmembrane</keyword>
<evidence type="ECO:0000256" key="6">
    <source>
        <dbReference type="SAM" id="Phobius"/>
    </source>
</evidence>
<feature type="transmembrane region" description="Helical" evidence="6">
    <location>
        <begin position="200"/>
        <end position="219"/>
    </location>
</feature>